<evidence type="ECO:0000256" key="1">
    <source>
        <dbReference type="ARBA" id="ARBA00004141"/>
    </source>
</evidence>
<feature type="transmembrane region" description="Helical" evidence="7">
    <location>
        <begin position="201"/>
        <end position="225"/>
    </location>
</feature>
<dbReference type="InterPro" id="IPR018469">
    <property type="entry name" value="Dual_oxidase_maturation_fac"/>
</dbReference>
<organism evidence="8 9">
    <name type="scientific">Paramormyrops kingsleyae</name>
    <dbReference type="NCBI Taxonomy" id="1676925"/>
    <lineage>
        <taxon>Eukaryota</taxon>
        <taxon>Metazoa</taxon>
        <taxon>Chordata</taxon>
        <taxon>Craniata</taxon>
        <taxon>Vertebrata</taxon>
        <taxon>Euteleostomi</taxon>
        <taxon>Actinopterygii</taxon>
        <taxon>Neopterygii</taxon>
        <taxon>Teleostei</taxon>
        <taxon>Osteoglossocephala</taxon>
        <taxon>Osteoglossomorpha</taxon>
        <taxon>Osteoglossiformes</taxon>
        <taxon>Mormyridae</taxon>
        <taxon>Paramormyrops</taxon>
    </lineage>
</organism>
<dbReference type="RefSeq" id="XP_023650805.1">
    <property type="nucleotide sequence ID" value="XM_023795037.2"/>
</dbReference>
<name>A0A3B3QJ84_9TELE</name>
<evidence type="ECO:0000256" key="3">
    <source>
        <dbReference type="ARBA" id="ARBA00022692"/>
    </source>
</evidence>
<evidence type="ECO:0000256" key="4">
    <source>
        <dbReference type="ARBA" id="ARBA00022989"/>
    </source>
</evidence>
<evidence type="ECO:0000256" key="7">
    <source>
        <dbReference type="SAM" id="Phobius"/>
    </source>
</evidence>
<evidence type="ECO:0000313" key="8">
    <source>
        <dbReference type="Ensembl" id="ENSPKIP00000005481.1"/>
    </source>
</evidence>
<dbReference type="Proteomes" id="UP000261540">
    <property type="component" value="Unplaced"/>
</dbReference>
<dbReference type="PANTHER" id="PTHR31158:SF1">
    <property type="entry name" value="DOXA1 FACTOR-RELATED"/>
    <property type="match status" value="1"/>
</dbReference>
<evidence type="ECO:0000313" key="9">
    <source>
        <dbReference type="Proteomes" id="UP000261540"/>
    </source>
</evidence>
<keyword evidence="4 7" id="KW-1133">Transmembrane helix</keyword>
<dbReference type="KEGG" id="pki:111835097"/>
<evidence type="ECO:0000256" key="6">
    <source>
        <dbReference type="ARBA" id="ARBA00023180"/>
    </source>
</evidence>
<dbReference type="AlphaFoldDB" id="A0A3B3QJ84"/>
<accession>A0A3B3QJ84</accession>
<reference evidence="8" key="2">
    <citation type="submission" date="2025-09" db="UniProtKB">
        <authorList>
            <consortium name="Ensembl"/>
        </authorList>
    </citation>
    <scope>IDENTIFICATION</scope>
</reference>
<reference evidence="8" key="1">
    <citation type="submission" date="2025-08" db="UniProtKB">
        <authorList>
            <consortium name="Ensembl"/>
        </authorList>
    </citation>
    <scope>IDENTIFICATION</scope>
</reference>
<dbReference type="OrthoDB" id="10042652at2759"/>
<evidence type="ECO:0000256" key="2">
    <source>
        <dbReference type="ARBA" id="ARBA00009816"/>
    </source>
</evidence>
<sequence>MTFYNDIYPFYPKQRTPFIFSLSLLTVILVLTLFAAAFLLILPGIRGKPRLFWTIRIILSLFVGAVIVAVNFSSDWAAGGAKVTTPYKSFSSGVVSADVGLRVGLSGINVTLKGDPVNQLNETIDYNEMFRWTDILDKDYAEALERGLPNPILYIAEKFTLNSPCGLYYQYRYSGRYASATMWTAFCCWLIANILLSMPVVLYAGCMMLATGAFIFFSLASFATIENLPLCNFTVGAVSFQLEFSASFWLALTIGLLSTFLGVLVVVLDCLAPEALKEAFSMTLGEDEDEEPVLGTAYVNRSFLEEVTGASQEQALRKTAKDLTYINMPNLEL</sequence>
<dbReference type="GeneTree" id="ENSGT00390000008240"/>
<feature type="transmembrane region" description="Helical" evidence="7">
    <location>
        <begin position="53"/>
        <end position="72"/>
    </location>
</feature>
<comment type="similarity">
    <text evidence="2">Belongs to the DUOXA family.</text>
</comment>
<comment type="subcellular location">
    <subcellularLocation>
        <location evidence="1">Membrane</location>
        <topology evidence="1">Multi-pass membrane protein</topology>
    </subcellularLocation>
</comment>
<protein>
    <submittedName>
        <fullName evidence="8">Dual oxidase maturation factor 2</fullName>
    </submittedName>
</protein>
<keyword evidence="5 7" id="KW-0472">Membrane</keyword>
<dbReference type="GO" id="GO:0005789">
    <property type="term" value="C:endoplasmic reticulum membrane"/>
    <property type="evidence" value="ECO:0007669"/>
    <property type="project" value="InterPro"/>
</dbReference>
<keyword evidence="9" id="KW-1185">Reference proteome</keyword>
<dbReference type="GeneID" id="111835097"/>
<feature type="transmembrane region" description="Helical" evidence="7">
    <location>
        <begin position="177"/>
        <end position="196"/>
    </location>
</feature>
<dbReference type="GO" id="GO:0015031">
    <property type="term" value="P:protein transport"/>
    <property type="evidence" value="ECO:0007669"/>
    <property type="project" value="InterPro"/>
</dbReference>
<keyword evidence="3 7" id="KW-0812">Transmembrane</keyword>
<dbReference type="Ensembl" id="ENSPKIT00000029486.1">
    <property type="protein sequence ID" value="ENSPKIP00000005481.1"/>
    <property type="gene ID" value="ENSPKIG00000022139.1"/>
</dbReference>
<evidence type="ECO:0000256" key="5">
    <source>
        <dbReference type="ARBA" id="ARBA00023136"/>
    </source>
</evidence>
<dbReference type="RefSeq" id="XP_023650804.1">
    <property type="nucleotide sequence ID" value="XM_023795036.2"/>
</dbReference>
<feature type="transmembrane region" description="Helical" evidence="7">
    <location>
        <begin position="248"/>
        <end position="272"/>
    </location>
</feature>
<dbReference type="STRING" id="1676925.ENSPKIP00000005481"/>
<proteinExistence type="inferred from homology"/>
<dbReference type="PANTHER" id="PTHR31158">
    <property type="entry name" value="DUAL OXIDASE 2"/>
    <property type="match status" value="1"/>
</dbReference>
<feature type="transmembrane region" description="Helical" evidence="7">
    <location>
        <begin position="18"/>
        <end position="41"/>
    </location>
</feature>
<keyword evidence="6" id="KW-0325">Glycoprotein</keyword>
<dbReference type="Pfam" id="PF10204">
    <property type="entry name" value="DuoxA"/>
    <property type="match status" value="1"/>
</dbReference>